<dbReference type="EC" id="2.1.1.45" evidence="1 4"/>
<dbReference type="KEGG" id="ncon:LC1Nh_0155"/>
<dbReference type="SUPFAM" id="SSF55831">
    <property type="entry name" value="Thymidylate synthase/dCMP hydroxymethylase"/>
    <property type="match status" value="1"/>
</dbReference>
<dbReference type="EMBL" id="CP040089">
    <property type="protein sequence ID" value="QGA80063.1"/>
    <property type="molecule type" value="Genomic_DNA"/>
</dbReference>
<evidence type="ECO:0000259" key="6">
    <source>
        <dbReference type="Pfam" id="PF00303"/>
    </source>
</evidence>
<dbReference type="PANTHER" id="PTHR11548:SF1">
    <property type="entry name" value="THYMIDYLATE SYNTHASE 1"/>
    <property type="match status" value="1"/>
</dbReference>
<dbReference type="InterPro" id="IPR045097">
    <property type="entry name" value="Thymidate_synth/dCMP_Mease"/>
</dbReference>
<reference evidence="8" key="1">
    <citation type="submission" date="2019-05" db="EMBL/GenBank/DDBJ databases">
        <title>Candidatus Nanohalobium constans, a novel model system to study the DPANN nano-sized archaea: genomic and physiological characterization of a nanoarchaeon co-cultured with its chitinotrophic host.</title>
        <authorList>
            <person name="La Cono V."/>
            <person name="Arcadi E."/>
            <person name="Crisafi F."/>
            <person name="Denaro R."/>
            <person name="La Spada G."/>
            <person name="Messina E."/>
            <person name="Smedile F."/>
            <person name="Toshchakov S.V."/>
            <person name="Shevchenko M.A."/>
            <person name="Golyshin P.N."/>
            <person name="Golyshina O.V."/>
            <person name="Ferrer M."/>
            <person name="Rohde M."/>
            <person name="Mushegian A."/>
            <person name="Sorokin D.Y."/>
            <person name="Giuliano L."/>
            <person name="Yakimov M.M."/>
        </authorList>
    </citation>
    <scope>NUCLEOTIDE SEQUENCE [LARGE SCALE GENOMIC DNA]</scope>
    <source>
        <strain evidence="8">LC1Nh</strain>
    </source>
</reference>
<dbReference type="OrthoDB" id="50118at2157"/>
<dbReference type="Gene3D" id="3.30.572.10">
    <property type="entry name" value="Thymidylate synthase/dCMP hydroxymethylase domain"/>
    <property type="match status" value="2"/>
</dbReference>
<gene>
    <name evidence="7" type="primary">thyA</name>
    <name evidence="7" type="ORF">LC1Nh_0155</name>
</gene>
<dbReference type="NCBIfam" id="TIGR03284">
    <property type="entry name" value="thym_sym"/>
    <property type="match status" value="1"/>
</dbReference>
<dbReference type="CDD" id="cd00351">
    <property type="entry name" value="TS_Pyrimidine_HMase"/>
    <property type="match status" value="1"/>
</dbReference>
<evidence type="ECO:0000256" key="4">
    <source>
        <dbReference type="NCBIfam" id="TIGR03284"/>
    </source>
</evidence>
<dbReference type="InterPro" id="IPR000398">
    <property type="entry name" value="Thymidylate_synthase"/>
</dbReference>
<evidence type="ECO:0000256" key="1">
    <source>
        <dbReference type="ARBA" id="ARBA00011947"/>
    </source>
</evidence>
<dbReference type="AlphaFoldDB" id="A0A5Q0UEQ4"/>
<protein>
    <recommendedName>
        <fullName evidence="1 4">Thymidylate synthase</fullName>
        <ecNumber evidence="1 4">2.1.1.45</ecNumber>
    </recommendedName>
</protein>
<dbReference type="InterPro" id="IPR036926">
    <property type="entry name" value="Thymidate_synth/dCMP_Mease_sf"/>
</dbReference>
<organism evidence="7 8">
    <name type="scientific">Candidatus Nanohalobium constans</name>
    <dbReference type="NCBI Taxonomy" id="2565781"/>
    <lineage>
        <taxon>Archaea</taxon>
        <taxon>Candidatus Nanohalarchaeota</taxon>
        <taxon>Candidatus Nanohalobia</taxon>
        <taxon>Candidatus Nanohalobiales</taxon>
        <taxon>Candidatus Nanohalobiaceae</taxon>
        <taxon>Candidatus Nanohalobium</taxon>
    </lineage>
</organism>
<name>A0A5Q0UEQ4_9ARCH</name>
<evidence type="ECO:0000313" key="7">
    <source>
        <dbReference type="EMBL" id="QGA80063.1"/>
    </source>
</evidence>
<dbReference type="Proteomes" id="UP000377803">
    <property type="component" value="Chromosome"/>
</dbReference>
<dbReference type="PANTHER" id="PTHR11548">
    <property type="entry name" value="THYMIDYLATE SYNTHASE 1"/>
    <property type="match status" value="1"/>
</dbReference>
<dbReference type="RefSeq" id="WP_153549801.1">
    <property type="nucleotide sequence ID" value="NZ_CP040089.1"/>
</dbReference>
<dbReference type="GO" id="GO:0004799">
    <property type="term" value="F:thymidylate synthase activity"/>
    <property type="evidence" value="ECO:0007669"/>
    <property type="project" value="UniProtKB-UniRule"/>
</dbReference>
<dbReference type="GO" id="GO:0032259">
    <property type="term" value="P:methylation"/>
    <property type="evidence" value="ECO:0007669"/>
    <property type="project" value="UniProtKB-KW"/>
</dbReference>
<dbReference type="HAMAP" id="MF_00008">
    <property type="entry name" value="Thymidy_synth_bact"/>
    <property type="match status" value="1"/>
</dbReference>
<evidence type="ECO:0000256" key="5">
    <source>
        <dbReference type="SAM" id="Coils"/>
    </source>
</evidence>
<evidence type="ECO:0000256" key="3">
    <source>
        <dbReference type="ARBA" id="ARBA00022679"/>
    </source>
</evidence>
<evidence type="ECO:0000256" key="2">
    <source>
        <dbReference type="ARBA" id="ARBA00022603"/>
    </source>
</evidence>
<dbReference type="GO" id="GO:0005829">
    <property type="term" value="C:cytosol"/>
    <property type="evidence" value="ECO:0007669"/>
    <property type="project" value="TreeGrafter"/>
</dbReference>
<proteinExistence type="inferred from homology"/>
<dbReference type="Pfam" id="PF00303">
    <property type="entry name" value="Thymidylat_synt"/>
    <property type="match status" value="1"/>
</dbReference>
<feature type="coiled-coil region" evidence="5">
    <location>
        <begin position="247"/>
        <end position="274"/>
    </location>
</feature>
<dbReference type="PRINTS" id="PR00108">
    <property type="entry name" value="THYMDSNTHASE"/>
</dbReference>
<accession>A0A5Q0UEQ4</accession>
<feature type="domain" description="Thymidylate synthase/dCMP hydroxymethylase" evidence="6">
    <location>
        <begin position="2"/>
        <end position="339"/>
    </location>
</feature>
<dbReference type="GeneID" id="42364536"/>
<sequence>MKQYHTLVKNILENANYRENRTGVDTLSTFSQSYKIDLQEGFPLLTTKDLSGYRWNSLIHELLWYFSGEEHIRNLREETKIWDAWADEEGKLDTAYGRFWRRYPVPDEDSQLPGETWADTDCKWVTEEEDGRLVFDQIKYAIDTLNGDNPDRSPNSRRLVINAWHPSNADVSGLPPCHFTFVMNVQNGKLNTHLTQRSGDTALGIPFNIACYSLITKVIAQQTGFESGSFSHTIVDSHIYCGKGERGEWYRENLKELKSKMREAETNEDYLEIKDWIQKNAPEQEEPYDHVPGLLKQISRDIRERPEMEIADKGVDELEYDDFKLKDYNPHPGIKFAVAE</sequence>
<evidence type="ECO:0000313" key="8">
    <source>
        <dbReference type="Proteomes" id="UP000377803"/>
    </source>
</evidence>
<keyword evidence="3 7" id="KW-0808">Transferase</keyword>
<keyword evidence="5" id="KW-0175">Coiled coil</keyword>
<keyword evidence="2 7" id="KW-0489">Methyltransferase</keyword>
<dbReference type="GO" id="GO:0006231">
    <property type="term" value="P:dTMP biosynthetic process"/>
    <property type="evidence" value="ECO:0007669"/>
    <property type="project" value="InterPro"/>
</dbReference>
<keyword evidence="8" id="KW-1185">Reference proteome</keyword>
<dbReference type="InterPro" id="IPR023451">
    <property type="entry name" value="Thymidate_synth/dCMP_Mease_dom"/>
</dbReference>